<dbReference type="AlphaFoldDB" id="A0A412X522"/>
<evidence type="ECO:0000313" key="2">
    <source>
        <dbReference type="Proteomes" id="UP000283589"/>
    </source>
</evidence>
<dbReference type="PROSITE" id="PS51257">
    <property type="entry name" value="PROKAR_LIPOPROTEIN"/>
    <property type="match status" value="1"/>
</dbReference>
<evidence type="ECO:0000313" key="1">
    <source>
        <dbReference type="EMBL" id="RGV35865.1"/>
    </source>
</evidence>
<organism evidence="1 2">
    <name type="scientific">Butyricimonas virosa</name>
    <dbReference type="NCBI Taxonomy" id="544645"/>
    <lineage>
        <taxon>Bacteria</taxon>
        <taxon>Pseudomonadati</taxon>
        <taxon>Bacteroidota</taxon>
        <taxon>Bacteroidia</taxon>
        <taxon>Bacteroidales</taxon>
        <taxon>Odoribacteraceae</taxon>
        <taxon>Butyricimonas</taxon>
    </lineage>
</organism>
<dbReference type="Gene3D" id="3.40.390.10">
    <property type="entry name" value="Collagenase (Catalytic Domain)"/>
    <property type="match status" value="1"/>
</dbReference>
<dbReference type="EMBL" id="QRZA01000003">
    <property type="protein sequence ID" value="RGV35865.1"/>
    <property type="molecule type" value="Genomic_DNA"/>
</dbReference>
<protein>
    <submittedName>
        <fullName evidence="1">Uncharacterized protein</fullName>
    </submittedName>
</protein>
<dbReference type="InterPro" id="IPR024079">
    <property type="entry name" value="MetalloPept_cat_dom_sf"/>
</dbReference>
<reference evidence="1 2" key="1">
    <citation type="submission" date="2018-08" db="EMBL/GenBank/DDBJ databases">
        <title>A genome reference for cultivated species of the human gut microbiota.</title>
        <authorList>
            <person name="Zou Y."/>
            <person name="Xue W."/>
            <person name="Luo G."/>
        </authorList>
    </citation>
    <scope>NUCLEOTIDE SEQUENCE [LARGE SCALE GENOMIC DNA]</scope>
    <source>
        <strain evidence="1 2">AF14-49</strain>
    </source>
</reference>
<proteinExistence type="predicted"/>
<accession>A0A412X522</accession>
<gene>
    <name evidence="1" type="ORF">DWW18_03530</name>
</gene>
<name>A0A412X522_9BACT</name>
<dbReference type="GO" id="GO:0008237">
    <property type="term" value="F:metallopeptidase activity"/>
    <property type="evidence" value="ECO:0007669"/>
    <property type="project" value="InterPro"/>
</dbReference>
<dbReference type="Proteomes" id="UP000283589">
    <property type="component" value="Unassembled WGS sequence"/>
</dbReference>
<sequence length="460" mass="53049">MGKFELIKRLYMNRILSFFVLFVLFVSCDHDDKFYENPVSLSDIKLLSIRADHKMLLPDGKAKMCFYITAFGIKELPDYWAQYKGVDNDTIMYDPRVVCDTFKIPEDVIPAGALKLYDESGNEIPDAVYSTTDATERTVYFYAKSGELESEKIAIRIRELPKQEYEELVFPVIFHVLNPTEQVGVPSFKITEKVVKKNLDRLNDVFGRMVTTDPNGADAKIKFVAAKYDVSGVKLAEEGIHNWEISASETFEDIDDYENYVLKNKLNLIYDYRYYLNIWLINYPQGSNSSVKAPTVILAGEEIPGLNANEWPLDQFPEKPRDVGFFINMSAFFNPMNSTDFFEISNSMAQFFGLLSTQASESEGVSNIVDGDTDYCTDTYYYWNDNSSVLKNTSKEEDSVDENTEYFTSYNVMDRYSWKNSITVDQVARIREHIEKCPSRWMYKSKYALTGLQEDWDAIN</sequence>
<comment type="caution">
    <text evidence="1">The sequence shown here is derived from an EMBL/GenBank/DDBJ whole genome shotgun (WGS) entry which is preliminary data.</text>
</comment>